<accession>A0A7W8B5X1</accession>
<keyword evidence="1" id="KW-1133">Transmembrane helix</keyword>
<evidence type="ECO:0000313" key="3">
    <source>
        <dbReference type="Proteomes" id="UP000528608"/>
    </source>
</evidence>
<keyword evidence="1" id="KW-0812">Transmembrane</keyword>
<gene>
    <name evidence="2" type="ORF">FHS36_000806</name>
</gene>
<proteinExistence type="predicted"/>
<reference evidence="2 3" key="1">
    <citation type="submission" date="2020-08" db="EMBL/GenBank/DDBJ databases">
        <title>Genomic Encyclopedia of Type Strains, Phase III (KMG-III): the genomes of soil and plant-associated and newly described type strains.</title>
        <authorList>
            <person name="Whitman W."/>
        </authorList>
    </citation>
    <scope>NUCLEOTIDE SEQUENCE [LARGE SCALE GENOMIC DNA]</scope>
    <source>
        <strain evidence="2 3">CECT 3259</strain>
    </source>
</reference>
<evidence type="ECO:0000256" key="1">
    <source>
        <dbReference type="SAM" id="Phobius"/>
    </source>
</evidence>
<feature type="transmembrane region" description="Helical" evidence="1">
    <location>
        <begin position="46"/>
        <end position="64"/>
    </location>
</feature>
<keyword evidence="1" id="KW-0472">Membrane</keyword>
<evidence type="ECO:0000313" key="2">
    <source>
        <dbReference type="EMBL" id="MBB5117400.1"/>
    </source>
</evidence>
<sequence>MNHPSQNAQQTPLWHRSLHSTWMLAAGVILAAALLTVAFLDAEYRSVSLVLLLAAASFLAVGAIKVSVTPRGVAVTSALLPFLRRRIPLHRIDRADARWTRPMEIGGWGYRWKPGLRAVSLREGDALWLTLDRGKQFVITIDDAGTAAELINSHAPAAREGRETR</sequence>
<feature type="transmembrane region" description="Helical" evidence="1">
    <location>
        <begin position="21"/>
        <end position="40"/>
    </location>
</feature>
<name>A0A7W8B5X1_STREU</name>
<dbReference type="RefSeq" id="WP_102916584.1">
    <property type="nucleotide sequence ID" value="NZ_JACHJF010000002.1"/>
</dbReference>
<comment type="caution">
    <text evidence="2">The sequence shown here is derived from an EMBL/GenBank/DDBJ whole genome shotgun (WGS) entry which is preliminary data.</text>
</comment>
<dbReference type="Proteomes" id="UP000528608">
    <property type="component" value="Unassembled WGS sequence"/>
</dbReference>
<organism evidence="2 3">
    <name type="scientific">Streptomyces eurocidicus</name>
    <name type="common">Streptoverticillium eurocidicus</name>
    <dbReference type="NCBI Taxonomy" id="66423"/>
    <lineage>
        <taxon>Bacteria</taxon>
        <taxon>Bacillati</taxon>
        <taxon>Actinomycetota</taxon>
        <taxon>Actinomycetes</taxon>
        <taxon>Kitasatosporales</taxon>
        <taxon>Streptomycetaceae</taxon>
        <taxon>Streptomyces</taxon>
    </lineage>
</organism>
<evidence type="ECO:0008006" key="4">
    <source>
        <dbReference type="Google" id="ProtNLM"/>
    </source>
</evidence>
<dbReference type="AlphaFoldDB" id="A0A7W8B5X1"/>
<protein>
    <recommendedName>
        <fullName evidence="4">Lipoprotein</fullName>
    </recommendedName>
</protein>
<dbReference type="EMBL" id="JACHJF010000002">
    <property type="protein sequence ID" value="MBB5117400.1"/>
    <property type="molecule type" value="Genomic_DNA"/>
</dbReference>